<dbReference type="Gene3D" id="3.10.450.50">
    <property type="match status" value="1"/>
</dbReference>
<dbReference type="EMBL" id="JABCKI010005989">
    <property type="protein sequence ID" value="KAG5635997.1"/>
    <property type="molecule type" value="Genomic_DNA"/>
</dbReference>
<accession>A0A9P7FWB5</accession>
<keyword evidence="3" id="KW-1185">Reference proteome</keyword>
<evidence type="ECO:0000313" key="3">
    <source>
        <dbReference type="Proteomes" id="UP000717328"/>
    </source>
</evidence>
<dbReference type="OrthoDB" id="3758478at2759"/>
<sequence>MAAISPHLQLAHAWIRALNEKKIDQLGSLLADDFLSTVRPASMGIKPLDKEGYLQSLRSIPMKVLTIAIPAAADVVETQDVVQFYTTSEGRSTHGFEYKNEYMFTFTFMDDGLIHGIVEFLDPTAVAEMSI</sequence>
<gene>
    <name evidence="2" type="ORF">H0H81_009424</name>
</gene>
<organism evidence="2 3">
    <name type="scientific">Sphagnurus paluster</name>
    <dbReference type="NCBI Taxonomy" id="117069"/>
    <lineage>
        <taxon>Eukaryota</taxon>
        <taxon>Fungi</taxon>
        <taxon>Dikarya</taxon>
        <taxon>Basidiomycota</taxon>
        <taxon>Agaricomycotina</taxon>
        <taxon>Agaricomycetes</taxon>
        <taxon>Agaricomycetidae</taxon>
        <taxon>Agaricales</taxon>
        <taxon>Tricholomatineae</taxon>
        <taxon>Lyophyllaceae</taxon>
        <taxon>Sphagnurus</taxon>
    </lineage>
</organism>
<dbReference type="AlphaFoldDB" id="A0A9P7FWB5"/>
<evidence type="ECO:0000259" key="1">
    <source>
        <dbReference type="Pfam" id="PF12680"/>
    </source>
</evidence>
<dbReference type="Proteomes" id="UP000717328">
    <property type="component" value="Unassembled WGS sequence"/>
</dbReference>
<comment type="caution">
    <text evidence="2">The sequence shown here is derived from an EMBL/GenBank/DDBJ whole genome shotgun (WGS) entry which is preliminary data.</text>
</comment>
<name>A0A9P7FWB5_9AGAR</name>
<reference evidence="2" key="1">
    <citation type="submission" date="2021-02" db="EMBL/GenBank/DDBJ databases">
        <authorList>
            <person name="Nieuwenhuis M."/>
            <person name="Van De Peppel L.J.J."/>
        </authorList>
    </citation>
    <scope>NUCLEOTIDE SEQUENCE</scope>
    <source>
        <strain evidence="2">D49</strain>
    </source>
</reference>
<dbReference type="SUPFAM" id="SSF54427">
    <property type="entry name" value="NTF2-like"/>
    <property type="match status" value="1"/>
</dbReference>
<dbReference type="InterPro" id="IPR037401">
    <property type="entry name" value="SnoaL-like"/>
</dbReference>
<evidence type="ECO:0000313" key="2">
    <source>
        <dbReference type="EMBL" id="KAG5635997.1"/>
    </source>
</evidence>
<dbReference type="Pfam" id="PF12680">
    <property type="entry name" value="SnoaL_2"/>
    <property type="match status" value="1"/>
</dbReference>
<feature type="domain" description="SnoaL-like" evidence="1">
    <location>
        <begin position="12"/>
        <end position="114"/>
    </location>
</feature>
<dbReference type="InterPro" id="IPR032710">
    <property type="entry name" value="NTF2-like_dom_sf"/>
</dbReference>
<proteinExistence type="predicted"/>
<protein>
    <recommendedName>
        <fullName evidence="1">SnoaL-like domain-containing protein</fullName>
    </recommendedName>
</protein>
<reference evidence="2" key="2">
    <citation type="submission" date="2021-10" db="EMBL/GenBank/DDBJ databases">
        <title>Phylogenomics reveals ancestral predisposition of the termite-cultivated fungus Termitomyces towards a domesticated lifestyle.</title>
        <authorList>
            <person name="Auxier B."/>
            <person name="Grum-Grzhimaylo A."/>
            <person name="Cardenas M.E."/>
            <person name="Lodge J.D."/>
            <person name="Laessoe T."/>
            <person name="Pedersen O."/>
            <person name="Smith M.E."/>
            <person name="Kuyper T.W."/>
            <person name="Franco-Molano E.A."/>
            <person name="Baroni T.J."/>
            <person name="Aanen D.K."/>
        </authorList>
    </citation>
    <scope>NUCLEOTIDE SEQUENCE</scope>
    <source>
        <strain evidence="2">D49</strain>
    </source>
</reference>